<gene>
    <name evidence="2" type="ORF">TSPI_08558</name>
</gene>
<keyword evidence="1" id="KW-0732">Signal</keyword>
<organism evidence="2 3">
    <name type="scientific">Trichinella spiralis</name>
    <name type="common">Trichina worm</name>
    <dbReference type="NCBI Taxonomy" id="6334"/>
    <lineage>
        <taxon>Eukaryota</taxon>
        <taxon>Metazoa</taxon>
        <taxon>Ecdysozoa</taxon>
        <taxon>Nematoda</taxon>
        <taxon>Enoplea</taxon>
        <taxon>Dorylaimia</taxon>
        <taxon>Trichinellida</taxon>
        <taxon>Trichinellidae</taxon>
        <taxon>Trichinella</taxon>
    </lineage>
</organism>
<evidence type="ECO:0000256" key="1">
    <source>
        <dbReference type="SAM" id="SignalP"/>
    </source>
</evidence>
<sequence length="164" mass="18750">MQASHNQILMCIKAHVIVTALLYSTFVNEVESKFFFIKKDCEEVKDILEMNGKLLNSEINCRRLYGPKKNNVKTHSPSSADTLERMFANGYGHMDVFLQGTVFLRSVSSVRRDRGDRAVVFNLSTLRSTSTNVHLVNTGRSLWRLVQPQWQEVKQRRLRCGAGS</sequence>
<evidence type="ECO:0000313" key="3">
    <source>
        <dbReference type="Proteomes" id="UP001558632"/>
    </source>
</evidence>
<comment type="caution">
    <text evidence="2">The sequence shown here is derived from an EMBL/GenBank/DDBJ whole genome shotgun (WGS) entry which is preliminary data.</text>
</comment>
<protein>
    <submittedName>
        <fullName evidence="2">GMP synthase</fullName>
    </submittedName>
</protein>
<proteinExistence type="predicted"/>
<evidence type="ECO:0000313" key="2">
    <source>
        <dbReference type="EMBL" id="KAL1237043.1"/>
    </source>
</evidence>
<keyword evidence="3" id="KW-1185">Reference proteome</keyword>
<feature type="signal peptide" evidence="1">
    <location>
        <begin position="1"/>
        <end position="32"/>
    </location>
</feature>
<accession>A0ABR3KFN8</accession>
<dbReference type="EMBL" id="JBEUSY010000358">
    <property type="protein sequence ID" value="KAL1237043.1"/>
    <property type="molecule type" value="Genomic_DNA"/>
</dbReference>
<reference evidence="2 3" key="1">
    <citation type="submission" date="2024-07" db="EMBL/GenBank/DDBJ databases">
        <title>Enhanced genomic and transcriptomic resources for Trichinella pseudospiralis and T. spiralis underpin the discovery of pronounced molecular differences between stages and species.</title>
        <authorList>
            <person name="Pasi K.K."/>
            <person name="La Rosa G."/>
            <person name="Gomez-Morales M.A."/>
            <person name="Tosini F."/>
            <person name="Sumanam S."/>
            <person name="Young N.D."/>
            <person name="Chang B.C."/>
            <person name="Robin G.B."/>
        </authorList>
    </citation>
    <scope>NUCLEOTIDE SEQUENCE [LARGE SCALE GENOMIC DNA]</scope>
    <source>
        <strain evidence="2">ISS534</strain>
    </source>
</reference>
<name>A0ABR3KFN8_TRISP</name>
<feature type="chain" id="PRO_5047404381" evidence="1">
    <location>
        <begin position="33"/>
        <end position="164"/>
    </location>
</feature>
<dbReference type="Proteomes" id="UP001558632">
    <property type="component" value="Unassembled WGS sequence"/>
</dbReference>